<dbReference type="EMBL" id="VITW01000005">
    <property type="protein sequence ID" value="TWB73771.1"/>
    <property type="molecule type" value="Genomic_DNA"/>
</dbReference>
<organism evidence="1 2">
    <name type="scientific">Bradyrhizobium sacchari</name>
    <dbReference type="NCBI Taxonomy" id="1399419"/>
    <lineage>
        <taxon>Bacteria</taxon>
        <taxon>Pseudomonadati</taxon>
        <taxon>Pseudomonadota</taxon>
        <taxon>Alphaproteobacteria</taxon>
        <taxon>Hyphomicrobiales</taxon>
        <taxon>Nitrobacteraceae</taxon>
        <taxon>Bradyrhizobium</taxon>
    </lineage>
</organism>
<dbReference type="RefSeq" id="WP_080135484.1">
    <property type="nucleotide sequence ID" value="NZ_LWIG01000008.1"/>
</dbReference>
<evidence type="ECO:0000313" key="1">
    <source>
        <dbReference type="EMBL" id="TWB73771.1"/>
    </source>
</evidence>
<accession>A0A560IQP7</accession>
<reference evidence="1 2" key="1">
    <citation type="submission" date="2019-06" db="EMBL/GenBank/DDBJ databases">
        <title>Genomic Encyclopedia of Type Strains, Phase IV (KMG-V): Genome sequencing to study the core and pangenomes of soil and plant-associated prokaryotes.</title>
        <authorList>
            <person name="Whitman W."/>
        </authorList>
    </citation>
    <scope>NUCLEOTIDE SEQUENCE [LARGE SCALE GENOMIC DNA]</scope>
    <source>
        <strain evidence="1 2">BR 10556</strain>
    </source>
</reference>
<comment type="caution">
    <text evidence="1">The sequence shown here is derived from an EMBL/GenBank/DDBJ whole genome shotgun (WGS) entry which is preliminary data.</text>
</comment>
<dbReference type="SUPFAM" id="SSF110849">
    <property type="entry name" value="ParB/Sulfiredoxin"/>
    <property type="match status" value="1"/>
</dbReference>
<dbReference type="InterPro" id="IPR036086">
    <property type="entry name" value="ParB/Sulfiredoxin_sf"/>
</dbReference>
<dbReference type="AlphaFoldDB" id="A0A560IQP7"/>
<dbReference type="OrthoDB" id="8266067at2"/>
<proteinExistence type="predicted"/>
<evidence type="ECO:0008006" key="3">
    <source>
        <dbReference type="Google" id="ProtNLM"/>
    </source>
</evidence>
<sequence>MAGADWPTRRVSVASLHLDPKNPRLGRETLAQAPREIIQYLFEHDKALEVAESIATRGFFPNEPLLAVNENGRLVVVEGNRRLAALKALREPGLLDGARQRQIEKLSRKVVPQTLASVPVTVAPSRRATDRQIAGRHIGTPVLAWQAENRASFILEKLAEGYDNDELRDELGFSLPDIQSARQTRAIADMARSLPLAEEIKAKLESPRAKIFTTLGRVIDSSVGRQYLHVEKDADHGLRVTTAKPEFVKAFSKLVSDVALGNQSSRTLNTNDDIEKYFKSWKPSERPEKKKATFVPADIIEGKSVASPAKAAPAPALRKTKSITKTVLPRDLKVRHGSERLVDIRGELVRLKRSDFPNAGAVLMRVFFELAVTSYLERTGEMKPLIERLGGKGKLPFGVPQMKQMAPAIIKIAKEKLDASDANKVEKALRYDAAAPFSLSELHAFIHQSGDLPSERDIWQFWLRTEPLFRLMLEADEEEDLGK</sequence>
<evidence type="ECO:0000313" key="2">
    <source>
        <dbReference type="Proteomes" id="UP000315914"/>
    </source>
</evidence>
<protein>
    <recommendedName>
        <fullName evidence="3">ParB-like nuclease family protein</fullName>
    </recommendedName>
</protein>
<gene>
    <name evidence="1" type="ORF">FBZ95_10521</name>
</gene>
<name>A0A560IQP7_9BRAD</name>
<keyword evidence="2" id="KW-1185">Reference proteome</keyword>
<dbReference type="STRING" id="1399419.A5906_30740"/>
<dbReference type="Proteomes" id="UP000315914">
    <property type="component" value="Unassembled WGS sequence"/>
</dbReference>